<reference evidence="1 2" key="2">
    <citation type="journal article" date="2011" name="J. Bacteriol.">
        <title>Complete genome sequences for the anaerobic, extremely thermophilic plant biomass-degrading bacteria Caldicellulosiruptor hydrothermalis, Caldicellulosiruptor kristjanssonii, Caldicellulosiruptor kronotskyensis, Caldicellulosiruptor owensenis, and Caldicellulosiruptor lactoaceticus.</title>
        <authorList>
            <person name="Blumer-Schuette S.E."/>
            <person name="Ozdemir I."/>
            <person name="Mistry D."/>
            <person name="Lucas S."/>
            <person name="Lapidus A."/>
            <person name="Cheng J.F."/>
            <person name="Goodwin L.A."/>
            <person name="Pitluck S."/>
            <person name="Land M.L."/>
            <person name="Hauser L.J."/>
            <person name="Woyke T."/>
            <person name="Mikhailova N."/>
            <person name="Pati A."/>
            <person name="Kyrpides N.C."/>
            <person name="Ivanova N."/>
            <person name="Detter J.C."/>
            <person name="Walston-Davenport K."/>
            <person name="Han S."/>
            <person name="Adams M.W."/>
            <person name="Kelly R.M."/>
        </authorList>
    </citation>
    <scope>NUCLEOTIDE SEQUENCE [LARGE SCALE GENOMIC DNA]</scope>
    <source>
        <strain evidence="2">ATCC 700853 / DSM 12137 / I77R1B</strain>
    </source>
</reference>
<dbReference type="Proteomes" id="UP000009256">
    <property type="component" value="Chromosome"/>
</dbReference>
<dbReference type="RefSeq" id="WP_013431589.1">
    <property type="nucleotide sequence ID" value="NC_014721.1"/>
</dbReference>
<dbReference type="InterPro" id="IPR003749">
    <property type="entry name" value="ThiS/MoaD-like"/>
</dbReference>
<name>E4S6I2_CALA7</name>
<accession>E4S6I2</accession>
<protein>
    <submittedName>
        <fullName evidence="1">ThiamineS protein</fullName>
    </submittedName>
</protein>
<dbReference type="AlphaFoldDB" id="E4S6I2"/>
<evidence type="ECO:0000313" key="1">
    <source>
        <dbReference type="EMBL" id="ADQ39740.1"/>
    </source>
</evidence>
<organism evidence="1 2">
    <name type="scientific">Caldicellulosiruptor acetigenus (strain ATCC 700853 / DSM 12137 / I77R1B)</name>
    <name type="common">Caldicellulosiruptor kristjanssonii</name>
    <dbReference type="NCBI Taxonomy" id="632335"/>
    <lineage>
        <taxon>Bacteria</taxon>
        <taxon>Bacillati</taxon>
        <taxon>Bacillota</taxon>
        <taxon>Bacillota incertae sedis</taxon>
        <taxon>Caldicellulosiruptorales</taxon>
        <taxon>Caldicellulosiruptoraceae</taxon>
        <taxon>Caldicellulosiruptor</taxon>
    </lineage>
</organism>
<evidence type="ECO:0000313" key="2">
    <source>
        <dbReference type="Proteomes" id="UP000009256"/>
    </source>
</evidence>
<dbReference type="OrthoDB" id="1716759at2"/>
<keyword evidence="2" id="KW-1185">Reference proteome</keyword>
<dbReference type="Pfam" id="PF02597">
    <property type="entry name" value="ThiS"/>
    <property type="match status" value="1"/>
</dbReference>
<reference key="1">
    <citation type="submission" date="2010-11" db="EMBL/GenBank/DDBJ databases">
        <title>Complete sequence of chromosome of Caldicellulosiruptor kristjanssonii 177R1B.</title>
        <authorList>
            <consortium name="US DOE Joint Genome Institute"/>
            <person name="Lucas S."/>
            <person name="Copeland A."/>
            <person name="Lapidus A."/>
            <person name="Cheng J.-F."/>
            <person name="Bruce D."/>
            <person name="Goodwin L."/>
            <person name="Pitluck S."/>
            <person name="Davenport K."/>
            <person name="Detter J.C."/>
            <person name="Han C."/>
            <person name="Tapia R."/>
            <person name="Land M."/>
            <person name="Hauser L."/>
            <person name="Jeffries C."/>
            <person name="Kyrpides N."/>
            <person name="Ivanova N."/>
            <person name="Mikhailova N."/>
            <person name="Blumer-Schuette S.E."/>
            <person name="Kelly R.M."/>
            <person name="Woyke T."/>
        </authorList>
    </citation>
    <scope>NUCLEOTIDE SEQUENCE</scope>
    <source>
        <strain>177R1B</strain>
    </source>
</reference>
<dbReference type="SUPFAM" id="SSF54285">
    <property type="entry name" value="MoaD/ThiS"/>
    <property type="match status" value="1"/>
</dbReference>
<proteinExistence type="predicted"/>
<dbReference type="STRING" id="632335.Calkr_0168"/>
<dbReference type="InterPro" id="IPR012675">
    <property type="entry name" value="Beta-grasp_dom_sf"/>
</dbReference>
<dbReference type="Gene3D" id="3.10.20.30">
    <property type="match status" value="1"/>
</dbReference>
<dbReference type="InterPro" id="IPR016155">
    <property type="entry name" value="Mopterin_synth/thiamin_S_b"/>
</dbReference>
<sequence length="64" mass="6713">MKVIFVGKNKEIEVKGPKSALSLAKELGISLEANVFIKNGEIVAPDDVLSDNDTIEIISAVSGG</sequence>
<gene>
    <name evidence="1" type="ordered locus">Calkr_0168</name>
</gene>
<dbReference type="eggNOG" id="COG2104">
    <property type="taxonomic scope" value="Bacteria"/>
</dbReference>
<dbReference type="HOGENOM" id="CLU_114601_9_5_9"/>
<dbReference type="EMBL" id="CP002326">
    <property type="protein sequence ID" value="ADQ39740.1"/>
    <property type="molecule type" value="Genomic_DNA"/>
</dbReference>
<dbReference type="KEGG" id="cki:Calkr_0168"/>